<sequence length="406" mass="44214">MLGLTIMPLGPGLYGAETRIEICHDRAKTTIWLQLTNTQYIVNGSTSPRFVTVLIGAIQRGSGWVPIDAGTAARCRDVTIAVHTMKPEATTRFQIAIVNHWRTFDSAQARNWAKGTTLRASLTNASFVMKALKTGFDAIGEPMAAYSGFRTADFTLDEVLAYLTTRSKAASTTLSDGALLDFRELMPAPAYAPPYAQDRTDTSDKRTIPCIASARAGTHGGRFAYTAVTSDVPYERVITYGFRGDSRPPSGIKNAGGFLPNYTRPAHIEKNWLLAQDQALNLQKFISDQEYGGYLSVTKSTTVAKGFAIGYGGTTPAGPGWIYACFVEGGFHLPARGTHKWVQFDEQEISMPGIIEWEDIVGCRYVLADGRSEGSVYLKDTFLYTDAMAAVEVWELLSGKSQGPGP</sequence>
<keyword evidence="3" id="KW-1185">Reference proteome</keyword>
<dbReference type="RefSeq" id="WP_267846641.1">
    <property type="nucleotide sequence ID" value="NZ_JAPMXC010000001.1"/>
</dbReference>
<dbReference type="Proteomes" id="UP001082899">
    <property type="component" value="Unassembled WGS sequence"/>
</dbReference>
<proteinExistence type="predicted"/>
<dbReference type="Gene3D" id="3.90.210.10">
    <property type="entry name" value="Heat-Labile Enterotoxin, subunit A"/>
    <property type="match status" value="1"/>
</dbReference>
<dbReference type="SUPFAM" id="SSF56399">
    <property type="entry name" value="ADP-ribosylation"/>
    <property type="match status" value="1"/>
</dbReference>
<evidence type="ECO:0000313" key="2">
    <source>
        <dbReference type="EMBL" id="MCY0386966.1"/>
    </source>
</evidence>
<accession>A0ABT3ZKA0</accession>
<reference evidence="2" key="1">
    <citation type="submission" date="2022-11" db="EMBL/GenBank/DDBJ databases">
        <title>Robbsia betulipollinis sp. nov., isolated from pollen of birch (Betula pendula).</title>
        <authorList>
            <person name="Shi H."/>
            <person name="Ambika Manirajan B."/>
            <person name="Ratering S."/>
            <person name="Geissler-Plaum R."/>
            <person name="Schnell S."/>
        </authorList>
    </citation>
    <scope>NUCLEOTIDE SEQUENCE</scope>
    <source>
        <strain evidence="2">Bb-Pol-6</strain>
    </source>
</reference>
<comment type="caution">
    <text evidence="2">The sequence shown here is derived from an EMBL/GenBank/DDBJ whole genome shotgun (WGS) entry which is preliminary data.</text>
</comment>
<name>A0ABT3ZKA0_9BURK</name>
<organism evidence="2 3">
    <name type="scientific">Robbsia betulipollinis</name>
    <dbReference type="NCBI Taxonomy" id="2981849"/>
    <lineage>
        <taxon>Bacteria</taxon>
        <taxon>Pseudomonadati</taxon>
        <taxon>Pseudomonadota</taxon>
        <taxon>Betaproteobacteria</taxon>
        <taxon>Burkholderiales</taxon>
        <taxon>Burkholderiaceae</taxon>
        <taxon>Robbsia</taxon>
    </lineage>
</organism>
<evidence type="ECO:0000259" key="1">
    <source>
        <dbReference type="Pfam" id="PF22596"/>
    </source>
</evidence>
<protein>
    <recommendedName>
        <fullName evidence="1">Pierisin-like domain-containing protein</fullName>
    </recommendedName>
</protein>
<gene>
    <name evidence="2" type="ORF">OVY01_06910</name>
</gene>
<evidence type="ECO:0000313" key="3">
    <source>
        <dbReference type="Proteomes" id="UP001082899"/>
    </source>
</evidence>
<dbReference type="InterPro" id="IPR054695">
    <property type="entry name" value="Pierisin-like_dom"/>
</dbReference>
<feature type="domain" description="Pierisin-like" evidence="1">
    <location>
        <begin position="243"/>
        <end position="370"/>
    </location>
</feature>
<dbReference type="EMBL" id="JAPMXC010000001">
    <property type="protein sequence ID" value="MCY0386966.1"/>
    <property type="molecule type" value="Genomic_DNA"/>
</dbReference>
<dbReference type="Pfam" id="PF22596">
    <property type="entry name" value="Scabin-like"/>
    <property type="match status" value="1"/>
</dbReference>